<keyword evidence="4" id="KW-1185">Reference proteome</keyword>
<feature type="region of interest" description="Disordered" evidence="1">
    <location>
        <begin position="171"/>
        <end position="194"/>
    </location>
</feature>
<evidence type="ECO:0000256" key="1">
    <source>
        <dbReference type="SAM" id="MobiDB-lite"/>
    </source>
</evidence>
<dbReference type="AlphaFoldDB" id="A0A1Q8QIL0"/>
<keyword evidence="2" id="KW-0812">Transmembrane</keyword>
<gene>
    <name evidence="3" type="ORF">DSOL_4676</name>
</gene>
<keyword evidence="2" id="KW-0472">Membrane</keyword>
<dbReference type="EMBL" id="MLBF01000062">
    <property type="protein sequence ID" value="OLN27164.1"/>
    <property type="molecule type" value="Genomic_DNA"/>
</dbReference>
<dbReference type="Proteomes" id="UP000186102">
    <property type="component" value="Unassembled WGS sequence"/>
</dbReference>
<evidence type="ECO:0000256" key="2">
    <source>
        <dbReference type="SAM" id="Phobius"/>
    </source>
</evidence>
<feature type="transmembrane region" description="Helical" evidence="2">
    <location>
        <begin position="75"/>
        <end position="97"/>
    </location>
</feature>
<evidence type="ECO:0000313" key="4">
    <source>
        <dbReference type="Proteomes" id="UP000186102"/>
    </source>
</evidence>
<feature type="transmembrane region" description="Helical" evidence="2">
    <location>
        <begin position="103"/>
        <end position="120"/>
    </location>
</feature>
<proteinExistence type="predicted"/>
<feature type="compositionally biased region" description="Basic and acidic residues" evidence="1">
    <location>
        <begin position="184"/>
        <end position="193"/>
    </location>
</feature>
<keyword evidence="2" id="KW-1133">Transmembrane helix</keyword>
<sequence>MQLINATQMILNLFRRIPSIKDSTVLGLTSGLIGTFAMDIIDLTAWRKGKHEMLYGHLAGSMIFTPIRMHRRENFFIGQVMHMLAGSGIGGIITWFMKKTGKDHHLLKGSFIGMLSWLTLYEFGQRQKWFTLKARKSVTFYYAFLMNIVFGATTAQAIVTLADPSVFEANPSSPNETLVNARRNNPEPHESKSMVEMTFPDSDSFLHHTI</sequence>
<protein>
    <submittedName>
        <fullName evidence="3">Uncharacterized protein</fullName>
    </submittedName>
</protein>
<dbReference type="RefSeq" id="WP_235838962.1">
    <property type="nucleotide sequence ID" value="NZ_MLBF01000062.1"/>
</dbReference>
<reference evidence="3 4" key="1">
    <citation type="submission" date="2016-09" db="EMBL/GenBank/DDBJ databases">
        <title>Complete genome of Desulfosporosinus sp. OL.</title>
        <authorList>
            <person name="Mardanov A."/>
            <person name="Beletsky A."/>
            <person name="Panova A."/>
            <person name="Karnachuk O."/>
            <person name="Ravin N."/>
        </authorList>
    </citation>
    <scope>NUCLEOTIDE SEQUENCE [LARGE SCALE GENOMIC DNA]</scope>
    <source>
        <strain evidence="3 4">OL</strain>
    </source>
</reference>
<organism evidence="3 4">
    <name type="scientific">Desulfosporosinus metallidurans</name>
    <dbReference type="NCBI Taxonomy" id="1888891"/>
    <lineage>
        <taxon>Bacteria</taxon>
        <taxon>Bacillati</taxon>
        <taxon>Bacillota</taxon>
        <taxon>Clostridia</taxon>
        <taxon>Eubacteriales</taxon>
        <taxon>Desulfitobacteriaceae</taxon>
        <taxon>Desulfosporosinus</taxon>
    </lineage>
</organism>
<accession>A0A1Q8QIL0</accession>
<comment type="caution">
    <text evidence="3">The sequence shown here is derived from an EMBL/GenBank/DDBJ whole genome shotgun (WGS) entry which is preliminary data.</text>
</comment>
<evidence type="ECO:0000313" key="3">
    <source>
        <dbReference type="EMBL" id="OLN27164.1"/>
    </source>
</evidence>
<name>A0A1Q8QIL0_9FIRM</name>
<feature type="transmembrane region" description="Helical" evidence="2">
    <location>
        <begin position="140"/>
        <end position="162"/>
    </location>
</feature>